<dbReference type="RefSeq" id="WP_289505028.1">
    <property type="nucleotide sequence ID" value="NZ_CP116805.1"/>
</dbReference>
<protein>
    <submittedName>
        <fullName evidence="2">Lrp/AsnC family transcriptional regulator</fullName>
    </submittedName>
</protein>
<dbReference type="Pfam" id="PF01037">
    <property type="entry name" value="AsnC_trans_reg"/>
    <property type="match status" value="1"/>
</dbReference>
<evidence type="ECO:0000313" key="3">
    <source>
        <dbReference type="Proteomes" id="UP001217500"/>
    </source>
</evidence>
<proteinExistence type="predicted"/>
<dbReference type="GO" id="GO:0043565">
    <property type="term" value="F:sequence-specific DNA binding"/>
    <property type="evidence" value="ECO:0007669"/>
    <property type="project" value="TreeGrafter"/>
</dbReference>
<accession>A0AAF0BMY6</accession>
<gene>
    <name evidence="2" type="ORF">PH603_05680</name>
</gene>
<dbReference type="InterPro" id="IPR011008">
    <property type="entry name" value="Dimeric_a/b-barrel"/>
</dbReference>
<dbReference type="GO" id="GO:0043200">
    <property type="term" value="P:response to amino acid"/>
    <property type="evidence" value="ECO:0007669"/>
    <property type="project" value="TreeGrafter"/>
</dbReference>
<dbReference type="InterPro" id="IPR019888">
    <property type="entry name" value="Tscrpt_reg_AsnC-like"/>
</dbReference>
<dbReference type="Gene3D" id="3.30.70.920">
    <property type="match status" value="1"/>
</dbReference>
<name>A0AAF0BMY6_9PROT</name>
<feature type="domain" description="Transcription regulator AsnC/Lrp ligand binding" evidence="1">
    <location>
        <begin position="78"/>
        <end position="149"/>
    </location>
</feature>
<dbReference type="SMART" id="SM00344">
    <property type="entry name" value="HTH_ASNC"/>
    <property type="match status" value="1"/>
</dbReference>
<dbReference type="EMBL" id="CP116805">
    <property type="protein sequence ID" value="WCL55245.1"/>
    <property type="molecule type" value="Genomic_DNA"/>
</dbReference>
<dbReference type="SUPFAM" id="SSF54909">
    <property type="entry name" value="Dimeric alpha+beta barrel"/>
    <property type="match status" value="1"/>
</dbReference>
<dbReference type="GO" id="GO:0005829">
    <property type="term" value="C:cytosol"/>
    <property type="evidence" value="ECO:0007669"/>
    <property type="project" value="TreeGrafter"/>
</dbReference>
<evidence type="ECO:0000313" key="2">
    <source>
        <dbReference type="EMBL" id="WCL55245.1"/>
    </source>
</evidence>
<dbReference type="PANTHER" id="PTHR30154">
    <property type="entry name" value="LEUCINE-RESPONSIVE REGULATORY PROTEIN"/>
    <property type="match status" value="1"/>
</dbReference>
<dbReference type="Proteomes" id="UP001217500">
    <property type="component" value="Chromosome"/>
</dbReference>
<sequence>MERTLPPADILTADERAALVRLIRDHVFQARIEDASDGSPTGLVRQFVQRLKRKQAFKGWRPVIDREKIGLPVTAFIAVKLKSQHHEMLSSYSRDLMSCSDVAQVHMVSGKFDFLVEFWGRDLAQLEAFRRTYVNGHPAVSGTETMISYGRSAS</sequence>
<reference evidence="2" key="1">
    <citation type="submission" date="2023-01" db="EMBL/GenBank/DDBJ databases">
        <title>The genome sequence of Kordiimonadaceae bacterium 6D33.</title>
        <authorList>
            <person name="Liu Y."/>
        </authorList>
    </citation>
    <scope>NUCLEOTIDE SEQUENCE</scope>
    <source>
        <strain evidence="2">6D33</strain>
    </source>
</reference>
<keyword evidence="3" id="KW-1185">Reference proteome</keyword>
<dbReference type="AlphaFoldDB" id="A0AAF0BMY6"/>
<dbReference type="InterPro" id="IPR019887">
    <property type="entry name" value="Tscrpt_reg_AsnC/Lrp_C"/>
</dbReference>
<dbReference type="KEGG" id="gso:PH603_05680"/>
<evidence type="ECO:0000259" key="1">
    <source>
        <dbReference type="Pfam" id="PF01037"/>
    </source>
</evidence>
<organism evidence="2 3">
    <name type="scientific">Gimibacter soli</name>
    <dbReference type="NCBI Taxonomy" id="3024400"/>
    <lineage>
        <taxon>Bacteria</taxon>
        <taxon>Pseudomonadati</taxon>
        <taxon>Pseudomonadota</taxon>
        <taxon>Alphaproteobacteria</taxon>
        <taxon>Kordiimonadales</taxon>
        <taxon>Temperatibacteraceae</taxon>
        <taxon>Gimibacter</taxon>
    </lineage>
</organism>
<dbReference type="PANTHER" id="PTHR30154:SF34">
    <property type="entry name" value="TRANSCRIPTIONAL REGULATOR AZLB"/>
    <property type="match status" value="1"/>
</dbReference>